<proteinExistence type="predicted"/>
<dbReference type="EMBL" id="CAIX01000016">
    <property type="protein sequence ID" value="CCI41244.1"/>
    <property type="molecule type" value="Genomic_DNA"/>
</dbReference>
<accession>A0A024G4K9</accession>
<sequence>MKFQALCIHMVVTRKYKFKHCTVTARSTNRNNILLNTSLQLCRCLTLFSLRQLFFNHFAISPVHTLIWCKQPFIDRKGDGIQNDYESASQIVVFILSQAF</sequence>
<gene>
    <name evidence="1" type="ORF">BN9_020280</name>
</gene>
<name>A0A024G4K9_9STRA</name>
<keyword evidence="2" id="KW-1185">Reference proteome</keyword>
<evidence type="ECO:0000313" key="2">
    <source>
        <dbReference type="Proteomes" id="UP000053237"/>
    </source>
</evidence>
<dbReference type="Proteomes" id="UP000053237">
    <property type="component" value="Unassembled WGS sequence"/>
</dbReference>
<organism evidence="1 2">
    <name type="scientific">Albugo candida</name>
    <dbReference type="NCBI Taxonomy" id="65357"/>
    <lineage>
        <taxon>Eukaryota</taxon>
        <taxon>Sar</taxon>
        <taxon>Stramenopiles</taxon>
        <taxon>Oomycota</taxon>
        <taxon>Peronosporomycetes</taxon>
        <taxon>Albuginales</taxon>
        <taxon>Albuginaceae</taxon>
        <taxon>Albugo</taxon>
    </lineage>
</organism>
<protein>
    <submittedName>
        <fullName evidence="1">Uncharacterized protein</fullName>
    </submittedName>
</protein>
<reference evidence="1 2" key="1">
    <citation type="submission" date="2012-05" db="EMBL/GenBank/DDBJ databases">
        <title>Recombination and specialization in a pathogen metapopulation.</title>
        <authorList>
            <person name="Gardiner A."/>
            <person name="Kemen E."/>
            <person name="Schultz-Larsen T."/>
            <person name="MacLean D."/>
            <person name="Van Oosterhout C."/>
            <person name="Jones J.D.G."/>
        </authorList>
    </citation>
    <scope>NUCLEOTIDE SEQUENCE [LARGE SCALE GENOMIC DNA]</scope>
    <source>
        <strain evidence="1 2">Ac Nc2</strain>
    </source>
</reference>
<dbReference type="AlphaFoldDB" id="A0A024G4K9"/>
<comment type="caution">
    <text evidence="1">The sequence shown here is derived from an EMBL/GenBank/DDBJ whole genome shotgun (WGS) entry which is preliminary data.</text>
</comment>
<evidence type="ECO:0000313" key="1">
    <source>
        <dbReference type="EMBL" id="CCI41244.1"/>
    </source>
</evidence>
<dbReference type="InParanoid" id="A0A024G4K9"/>